<organism evidence="2 3">
    <name type="scientific">Thioflexithrix psekupsensis</name>
    <dbReference type="NCBI Taxonomy" id="1570016"/>
    <lineage>
        <taxon>Bacteria</taxon>
        <taxon>Pseudomonadati</taxon>
        <taxon>Pseudomonadota</taxon>
        <taxon>Gammaproteobacteria</taxon>
        <taxon>Thiotrichales</taxon>
        <taxon>Thioflexithrix</taxon>
    </lineage>
</organism>
<evidence type="ECO:0000313" key="3">
    <source>
        <dbReference type="Proteomes" id="UP000194798"/>
    </source>
</evidence>
<reference evidence="2 3" key="1">
    <citation type="submission" date="2016-12" db="EMBL/GenBank/DDBJ databases">
        <title>Thioflexothrix psekupsii D3 genome sequencing and assembly.</title>
        <authorList>
            <person name="Fomenkov A."/>
            <person name="Vincze T."/>
            <person name="Grabovich M."/>
            <person name="Anton B.P."/>
            <person name="Dubinina G."/>
            <person name="Orlova M."/>
            <person name="Belousova E."/>
            <person name="Roberts R.J."/>
        </authorList>
    </citation>
    <scope>NUCLEOTIDE SEQUENCE [LARGE SCALE GENOMIC DNA]</scope>
    <source>
        <strain evidence="2">D3</strain>
    </source>
</reference>
<feature type="chain" id="PRO_5013055487" description="DUF3108 domain-containing protein" evidence="1">
    <location>
        <begin position="22"/>
        <end position="239"/>
    </location>
</feature>
<dbReference type="RefSeq" id="WP_086487052.1">
    <property type="nucleotide sequence ID" value="NZ_MSLT01000006.1"/>
</dbReference>
<evidence type="ECO:0000313" key="2">
    <source>
        <dbReference type="EMBL" id="OUD15456.1"/>
    </source>
</evidence>
<accession>A0A251XBL0</accession>
<gene>
    <name evidence="2" type="ORF">TPSD3_02720</name>
</gene>
<dbReference type="Pfam" id="PF11306">
    <property type="entry name" value="DUF3108"/>
    <property type="match status" value="1"/>
</dbReference>
<evidence type="ECO:0008006" key="4">
    <source>
        <dbReference type="Google" id="ProtNLM"/>
    </source>
</evidence>
<dbReference type="InterPro" id="IPR021457">
    <property type="entry name" value="DUF3108"/>
</dbReference>
<comment type="caution">
    <text evidence="2">The sequence shown here is derived from an EMBL/GenBank/DDBJ whole genome shotgun (WGS) entry which is preliminary data.</text>
</comment>
<feature type="signal peptide" evidence="1">
    <location>
        <begin position="1"/>
        <end position="21"/>
    </location>
</feature>
<dbReference type="AlphaFoldDB" id="A0A251XBL0"/>
<protein>
    <recommendedName>
        <fullName evidence="4">DUF3108 domain-containing protein</fullName>
    </recommendedName>
</protein>
<sequence>MKWIYFLALFLALSLTRSGFAGEIWPLPPSFTAHYSVYLKGLPVGKGVRRFYSQGENYVFETQTETSGIAALFRGDVIMERSLFSQTASGLIQPLRYEYKHARKKNPRHDLIEFDWTNGVANNTIVGQEWSVPLSEGVLDNMLYQLVLMQQLAAGERDLSFKVAYKGEVRTYTPRFLGEEAVNIGAQQVNTLKYQRISDDGKRQTTLWCAPQWHFLPIKVEHVEKGDAGVLILERVEGL</sequence>
<dbReference type="EMBL" id="MSLT01000006">
    <property type="protein sequence ID" value="OUD15456.1"/>
    <property type="molecule type" value="Genomic_DNA"/>
</dbReference>
<name>A0A251XBL0_9GAMM</name>
<evidence type="ECO:0000256" key="1">
    <source>
        <dbReference type="SAM" id="SignalP"/>
    </source>
</evidence>
<dbReference type="OrthoDB" id="6007799at2"/>
<dbReference type="Proteomes" id="UP000194798">
    <property type="component" value="Unassembled WGS sequence"/>
</dbReference>
<keyword evidence="3" id="KW-1185">Reference proteome</keyword>
<keyword evidence="1" id="KW-0732">Signal</keyword>
<proteinExistence type="predicted"/>